<dbReference type="EMBL" id="JADIMR010000022">
    <property type="protein sequence ID" value="MBO8446425.1"/>
    <property type="molecule type" value="Genomic_DNA"/>
</dbReference>
<organism evidence="1 2">
    <name type="scientific">Candidatus Enterocola intestinipullorum</name>
    <dbReference type="NCBI Taxonomy" id="2840783"/>
    <lineage>
        <taxon>Bacteria</taxon>
        <taxon>Pseudomonadati</taxon>
        <taxon>Bacteroidota</taxon>
        <taxon>Bacteroidia</taxon>
        <taxon>Bacteroidales</taxon>
        <taxon>Candidatus Enterocola</taxon>
    </lineage>
</organism>
<dbReference type="GO" id="GO:2001070">
    <property type="term" value="F:starch binding"/>
    <property type="evidence" value="ECO:0007669"/>
    <property type="project" value="InterPro"/>
</dbReference>
<dbReference type="GO" id="GO:0019867">
    <property type="term" value="C:outer membrane"/>
    <property type="evidence" value="ECO:0007669"/>
    <property type="project" value="InterPro"/>
</dbReference>
<evidence type="ECO:0000313" key="1">
    <source>
        <dbReference type="EMBL" id="MBO8446425.1"/>
    </source>
</evidence>
<proteinExistence type="predicted"/>
<dbReference type="AlphaFoldDB" id="A0A9D9EGG0"/>
<evidence type="ECO:0000313" key="2">
    <source>
        <dbReference type="Proteomes" id="UP000823637"/>
    </source>
</evidence>
<comment type="caution">
    <text evidence="1">The sequence shown here is derived from an EMBL/GenBank/DDBJ whole genome shotgun (WGS) entry which is preliminary data.</text>
</comment>
<dbReference type="Proteomes" id="UP000823637">
    <property type="component" value="Unassembled WGS sequence"/>
</dbReference>
<name>A0A9D9EGG0_9BACT</name>
<reference evidence="1" key="1">
    <citation type="submission" date="2020-10" db="EMBL/GenBank/DDBJ databases">
        <authorList>
            <person name="Gilroy R."/>
        </authorList>
    </citation>
    <scope>NUCLEOTIDE SEQUENCE</scope>
    <source>
        <strain evidence="1">D3-1215</strain>
    </source>
</reference>
<dbReference type="Gene3D" id="2.60.40.3620">
    <property type="match status" value="4"/>
</dbReference>
<reference evidence="1" key="2">
    <citation type="journal article" date="2021" name="PeerJ">
        <title>Extensive microbial diversity within the chicken gut microbiome revealed by metagenomics and culture.</title>
        <authorList>
            <person name="Gilroy R."/>
            <person name="Ravi A."/>
            <person name="Getino M."/>
            <person name="Pursley I."/>
            <person name="Horton D.L."/>
            <person name="Alikhan N.F."/>
            <person name="Baker D."/>
            <person name="Gharbi K."/>
            <person name="Hall N."/>
            <person name="Watson M."/>
            <person name="Adriaenssens E.M."/>
            <person name="Foster-Nyarko E."/>
            <person name="Jarju S."/>
            <person name="Secka A."/>
            <person name="Antonio M."/>
            <person name="Oren A."/>
            <person name="Chaudhuri R.R."/>
            <person name="La Ragione R."/>
            <person name="Hildebrand F."/>
            <person name="Pallen M.J."/>
        </authorList>
    </citation>
    <scope>NUCLEOTIDE SEQUENCE</scope>
    <source>
        <strain evidence="1">D3-1215</strain>
    </source>
</reference>
<protein>
    <submittedName>
        <fullName evidence="1">SusF/SusE family outer membrane protein</fullName>
    </submittedName>
</protein>
<accession>A0A9D9EGG0</accession>
<sequence length="800" mass="87927">MKKILLSFTAILLLPVFNLAWAGMFMVGDAVSGDWGTRLAMTETQEGIYTRIVRLQNGELKFVESADGKVWFPQYVAQDGNVNMGKNDYVSVGMYCREDVNSQYADNKYEFEAGDYVITVNANDGKMAMTVCPLATDLYIVGEAVGGWELPQAILMQATDGKFVYTGHLGSGGLKFITGTRGWNPCYVAGSDQQAVVPGEWADMVYRLDTSAGQAADYNFLIAEEGLYTVEVDMSSSAASPKMKVTKEESNPHIIGDVVGGFDLDNATPMTRLSDEVYVWNGQLEAGLFKFVCTPLSLRPVYTAAEAASNIAKVEPEHSAAVVYSPDYSDDNFYLEQAGDYRISLRIGENPSMTVSKMSPDSLFIVGGATPSGWNAAGAIPMHKNDEGSFVWTGILKGDAGANDFKFLTNKADGGFLPCYVATQENLPVQSGNTYSLEYRAKETETLVSDYKFTVEERAFYSIEVSFADEKPRMTVTKAQVPEKLYLVGDKTGWEMEEGDKPVLMAFDSKETAFKWSGELPHGEVKFLVTDNSWFPCYVAENGLTIVTEDRVGTGYEFNLIYRTEANEAEGPHHIPDYKFFFYEGKYDIILDFSGEKPVMKVSGTVNPLNMDAESLQIAGGATPGGWTPSPMPCLQEGEGGGFVYTAVLKAGSNNTFKFRWADGWWPSLIATWGERTECSIGGVYDLAYMPNDNYDWQFYLDEKAAGKDVVVHVDLEEMKMHVSDDPARIEEARGKQIRTWSDGKHVMIENVDGEYSVTGLNGESHSGVASGGGPVDVEVNCNGVYVVTANCLSKRVLVY</sequence>
<gene>
    <name evidence="1" type="ORF">IAC32_01570</name>
</gene>